<sequence>MSRYERLNEVMTRTMNYITKISDKPFLEAGKPLIDNGTLPPEKVAKLGKMLLAQVRTGVEAKLRTVLPSVKVGLDAFDHADAISRELAPLLADQSTVEIFSETLLTHLTELNEQSSRLQEELVRLNGDLESGQQGLLQADQDTEKVFADMEAQFMQAYTQHQAEHVG</sequence>
<evidence type="ECO:0000256" key="1">
    <source>
        <dbReference type="SAM" id="Coils"/>
    </source>
</evidence>
<organism evidence="2 3">
    <name type="scientific">Paratrimastix pyriformis</name>
    <dbReference type="NCBI Taxonomy" id="342808"/>
    <lineage>
        <taxon>Eukaryota</taxon>
        <taxon>Metamonada</taxon>
        <taxon>Preaxostyla</taxon>
        <taxon>Paratrimastigidae</taxon>
        <taxon>Paratrimastix</taxon>
    </lineage>
</organism>
<evidence type="ECO:0000313" key="3">
    <source>
        <dbReference type="Proteomes" id="UP001141327"/>
    </source>
</evidence>
<comment type="caution">
    <text evidence="2">The sequence shown here is derived from an EMBL/GenBank/DDBJ whole genome shotgun (WGS) entry which is preliminary data.</text>
</comment>
<evidence type="ECO:0000313" key="2">
    <source>
        <dbReference type="EMBL" id="KAJ4463096.1"/>
    </source>
</evidence>
<feature type="coiled-coil region" evidence="1">
    <location>
        <begin position="101"/>
        <end position="128"/>
    </location>
</feature>
<gene>
    <name evidence="2" type="ORF">PAPYR_359</name>
</gene>
<protein>
    <submittedName>
        <fullName evidence="2">Uncharacterized protein</fullName>
    </submittedName>
</protein>
<dbReference type="Proteomes" id="UP001141327">
    <property type="component" value="Unassembled WGS sequence"/>
</dbReference>
<keyword evidence="3" id="KW-1185">Reference proteome</keyword>
<name>A0ABQ8UYC9_9EUKA</name>
<dbReference type="EMBL" id="JAPMOS010000001">
    <property type="protein sequence ID" value="KAJ4463096.1"/>
    <property type="molecule type" value="Genomic_DNA"/>
</dbReference>
<proteinExistence type="predicted"/>
<keyword evidence="1" id="KW-0175">Coiled coil</keyword>
<reference evidence="2" key="1">
    <citation type="journal article" date="2022" name="bioRxiv">
        <title>Genomics of Preaxostyla Flagellates Illuminates Evolutionary Transitions and the Path Towards Mitochondrial Loss.</title>
        <authorList>
            <person name="Novak L.V.F."/>
            <person name="Treitli S.C."/>
            <person name="Pyrih J."/>
            <person name="Halakuc P."/>
            <person name="Pipaliya S.V."/>
            <person name="Vacek V."/>
            <person name="Brzon O."/>
            <person name="Soukal P."/>
            <person name="Eme L."/>
            <person name="Dacks J.B."/>
            <person name="Karnkowska A."/>
            <person name="Elias M."/>
            <person name="Hampl V."/>
        </authorList>
    </citation>
    <scope>NUCLEOTIDE SEQUENCE</scope>
    <source>
        <strain evidence="2">RCP-MX</strain>
    </source>
</reference>
<accession>A0ABQ8UYC9</accession>